<dbReference type="Proteomes" id="UP001499942">
    <property type="component" value="Unassembled WGS sequence"/>
</dbReference>
<name>A0ABP5Z3R4_9ACTN</name>
<feature type="compositionally biased region" description="Basic and acidic residues" evidence="1">
    <location>
        <begin position="51"/>
        <end position="62"/>
    </location>
</feature>
<protein>
    <recommendedName>
        <fullName evidence="4">Sulfatase N-terminal domain-containing protein</fullName>
    </recommendedName>
</protein>
<dbReference type="InterPro" id="IPR006311">
    <property type="entry name" value="TAT_signal"/>
</dbReference>
<dbReference type="PROSITE" id="PS51318">
    <property type="entry name" value="TAT"/>
    <property type="match status" value="1"/>
</dbReference>
<organism evidence="2 3">
    <name type="scientific">Streptomyces gobitricini</name>
    <dbReference type="NCBI Taxonomy" id="68211"/>
    <lineage>
        <taxon>Bacteria</taxon>
        <taxon>Bacillati</taxon>
        <taxon>Actinomycetota</taxon>
        <taxon>Actinomycetes</taxon>
        <taxon>Kitasatosporales</taxon>
        <taxon>Streptomycetaceae</taxon>
        <taxon>Streptomyces</taxon>
    </lineage>
</organism>
<gene>
    <name evidence="2" type="ORF">GCM10010393_22970</name>
</gene>
<evidence type="ECO:0000256" key="1">
    <source>
        <dbReference type="SAM" id="MobiDB-lite"/>
    </source>
</evidence>
<feature type="region of interest" description="Disordered" evidence="1">
    <location>
        <begin position="32"/>
        <end position="62"/>
    </location>
</feature>
<accession>A0ABP5Z3R4</accession>
<evidence type="ECO:0008006" key="4">
    <source>
        <dbReference type="Google" id="ProtNLM"/>
    </source>
</evidence>
<comment type="caution">
    <text evidence="2">The sequence shown here is derived from an EMBL/GenBank/DDBJ whole genome shotgun (WGS) entry which is preliminary data.</text>
</comment>
<proteinExistence type="predicted"/>
<evidence type="ECO:0000313" key="2">
    <source>
        <dbReference type="EMBL" id="GAA2490535.1"/>
    </source>
</evidence>
<keyword evidence="3" id="KW-1185">Reference proteome</keyword>
<dbReference type="InterPro" id="IPR017850">
    <property type="entry name" value="Alkaline_phosphatase_core_sf"/>
</dbReference>
<dbReference type="EMBL" id="BAAASR010000013">
    <property type="protein sequence ID" value="GAA2490535.1"/>
    <property type="molecule type" value="Genomic_DNA"/>
</dbReference>
<dbReference type="SUPFAM" id="SSF53649">
    <property type="entry name" value="Alkaline phosphatase-like"/>
    <property type="match status" value="1"/>
</dbReference>
<sequence length="99" mass="10131">MTDSSGPSDAAADGIPRRTLGGLLGVSALASATGPAAPSSASAAPGGGSARRMEQPIRARTDRTNMWRPNLLVILADDLGWADLSCWERTAATLLPCPD</sequence>
<feature type="compositionally biased region" description="Low complexity" evidence="1">
    <location>
        <begin position="32"/>
        <end position="44"/>
    </location>
</feature>
<evidence type="ECO:0000313" key="3">
    <source>
        <dbReference type="Proteomes" id="UP001499942"/>
    </source>
</evidence>
<reference evidence="3" key="1">
    <citation type="journal article" date="2019" name="Int. J. Syst. Evol. Microbiol.">
        <title>The Global Catalogue of Microorganisms (GCM) 10K type strain sequencing project: providing services to taxonomists for standard genome sequencing and annotation.</title>
        <authorList>
            <consortium name="The Broad Institute Genomics Platform"/>
            <consortium name="The Broad Institute Genome Sequencing Center for Infectious Disease"/>
            <person name="Wu L."/>
            <person name="Ma J."/>
        </authorList>
    </citation>
    <scope>NUCLEOTIDE SEQUENCE [LARGE SCALE GENOMIC DNA]</scope>
    <source>
        <strain evidence="3">JCM 5062</strain>
    </source>
</reference>